<sequence length="530" mass="60891">MKTLAMGSSLWSLAGVMRNGLRLWHSLKGGVEYVRDKDQSFFALCTGMDVSSGNGAPKHPALTPWLHEHIQKLAGLESDDVLTLGHLREKEDGKGKDLGIDFRMVTTNLSQRQPYTLHSEDTETASRRVVHPEELDAGYLFRTDDMRRLFPLEVVRYLENWMDVDRYELNRTQSARTKDAFKNFDLAKARAEGFYPFPAGNALPVVVATRMSLSFPLLLGAVRLYTIKHDTFQKRAALSEGKKPYVLRVKDSDAGESELQENWFSDGGISSNFPIHMFDDWLPQRPTFGINLADSQMPTNITGPREASIHRGDDDVFLAQPRYLLVPHVYPLKWLSQFLGAIFDTAQNYRDNTQARLPSYRERIAHVRLSDGEGGLNLNMGVGTIQAIAEKGGRAAERLQSEFAFDEHRWVRLLVLLGRLEEEFIRLRERYTKASRNGNWRQELLSQYEALLKASQEDERQAWYRVPPKPLWPRWRREAIQRMDALTVLIDKWTSGKTTGIPYPPRARKQYFFSYDEPMPESILRVTPEQ</sequence>
<keyword evidence="3" id="KW-1185">Reference proteome</keyword>
<keyword evidence="1" id="KW-0175">Coiled coil</keyword>
<dbReference type="EMBL" id="FNAJ01000040">
    <property type="protein sequence ID" value="SDF37779.1"/>
    <property type="molecule type" value="Genomic_DNA"/>
</dbReference>
<proteinExistence type="predicted"/>
<evidence type="ECO:0000313" key="2">
    <source>
        <dbReference type="EMBL" id="SDF37779.1"/>
    </source>
</evidence>
<comment type="caution">
    <text evidence="2">The sequence shown here is derived from an EMBL/GenBank/DDBJ whole genome shotgun (WGS) entry which is preliminary data.</text>
</comment>
<organism evidence="2 3">
    <name type="scientific">Myxococcus virescens</name>
    <dbReference type="NCBI Taxonomy" id="83456"/>
    <lineage>
        <taxon>Bacteria</taxon>
        <taxon>Pseudomonadati</taxon>
        <taxon>Myxococcota</taxon>
        <taxon>Myxococcia</taxon>
        <taxon>Myxococcales</taxon>
        <taxon>Cystobacterineae</taxon>
        <taxon>Myxococcaceae</taxon>
        <taxon>Myxococcus</taxon>
    </lineage>
</organism>
<feature type="coiled-coil region" evidence="1">
    <location>
        <begin position="417"/>
        <end position="461"/>
    </location>
</feature>
<reference evidence="2 3" key="1">
    <citation type="submission" date="2016-10" db="EMBL/GenBank/DDBJ databases">
        <authorList>
            <person name="Varghese N."/>
            <person name="Submissions S."/>
        </authorList>
    </citation>
    <scope>NUCLEOTIDE SEQUENCE [LARGE SCALE GENOMIC DNA]</scope>
    <source>
        <strain evidence="2 3">DSM 2260</strain>
    </source>
</reference>
<dbReference type="Proteomes" id="UP000198717">
    <property type="component" value="Unassembled WGS sequence"/>
</dbReference>
<name>A0ABY0NF38_9BACT</name>
<accession>A0ABY0NF38</accession>
<evidence type="ECO:0000256" key="1">
    <source>
        <dbReference type="SAM" id="Coils"/>
    </source>
</evidence>
<dbReference type="Gene3D" id="3.40.1090.10">
    <property type="entry name" value="Cytosolic phospholipase A2 catalytic domain"/>
    <property type="match status" value="1"/>
</dbReference>
<dbReference type="InterPro" id="IPR016035">
    <property type="entry name" value="Acyl_Trfase/lysoPLipase"/>
</dbReference>
<dbReference type="SUPFAM" id="SSF52151">
    <property type="entry name" value="FabD/lysophospholipase-like"/>
    <property type="match status" value="1"/>
</dbReference>
<evidence type="ECO:0000313" key="3">
    <source>
        <dbReference type="Proteomes" id="UP000198717"/>
    </source>
</evidence>
<protein>
    <submittedName>
        <fullName evidence="2">Patatin-like phospholipase</fullName>
    </submittedName>
</protein>
<gene>
    <name evidence="2" type="ORF">SAMN04488504_1406</name>
</gene>